<dbReference type="AlphaFoldDB" id="A0A542XB38"/>
<reference evidence="3 4" key="1">
    <citation type="submission" date="2019-06" db="EMBL/GenBank/DDBJ databases">
        <title>Sequencing the genomes of 1000 actinobacteria strains.</title>
        <authorList>
            <person name="Klenk H.-P."/>
        </authorList>
    </citation>
    <scope>NUCLEOTIDE SEQUENCE [LARGE SCALE GENOMIC DNA]</scope>
    <source>
        <strain evidence="3 4">DSM 24617</strain>
    </source>
</reference>
<dbReference type="SUPFAM" id="SSF53474">
    <property type="entry name" value="alpha/beta-Hydrolases"/>
    <property type="match status" value="1"/>
</dbReference>
<gene>
    <name evidence="3" type="ORF">FB554_1189</name>
</gene>
<accession>A0A542XB38</accession>
<organism evidence="3 4">
    <name type="scientific">Barrientosiimonas humi</name>
    <dbReference type="NCBI Taxonomy" id="999931"/>
    <lineage>
        <taxon>Bacteria</taxon>
        <taxon>Bacillati</taxon>
        <taxon>Actinomycetota</taxon>
        <taxon>Actinomycetes</taxon>
        <taxon>Micrococcales</taxon>
        <taxon>Dermacoccaceae</taxon>
        <taxon>Barrientosiimonas</taxon>
    </lineage>
</organism>
<evidence type="ECO:0000259" key="2">
    <source>
        <dbReference type="Pfam" id="PF07859"/>
    </source>
</evidence>
<evidence type="ECO:0000256" key="1">
    <source>
        <dbReference type="ARBA" id="ARBA00022801"/>
    </source>
</evidence>
<proteinExistence type="predicted"/>
<dbReference type="OrthoDB" id="9803828at2"/>
<dbReference type="RefSeq" id="WP_142005121.1">
    <property type="nucleotide sequence ID" value="NZ_CAJTBP010000001.1"/>
</dbReference>
<sequence>MSRKSLMPLRVRAFTTVLDRVRRRDLAAMSPEELAREQARVLPSKPPFSLVTGAVEPTVRTSTVQVPMRDGSTVRARVVRSAAAGPDAPVVVYYHGGGWVLGNPPGYDPLTSFLAHELDAVVVAPDYRKAPQHPAPQAAHDAYDTLTWVGSRPAELDASGPIAVAGDSAGGNLSAVVSILARDLDGPAVAGQGLIYPATDLTRSHPSAQWRDEAVLTGEAMDYFLAAYLGGGVEATDPIVSPLFADSHEGLPPALVQTAECDPLLDEGVHYAQVLADAGVPTRATTYVGMPHGFASFPGVTGGLGQQARVELATSLRDWFERARTAR</sequence>
<dbReference type="Pfam" id="PF07859">
    <property type="entry name" value="Abhydrolase_3"/>
    <property type="match status" value="1"/>
</dbReference>
<dbReference type="PANTHER" id="PTHR48081:SF8">
    <property type="entry name" value="ALPHA_BETA HYDROLASE FOLD-3 DOMAIN-CONTAINING PROTEIN-RELATED"/>
    <property type="match status" value="1"/>
</dbReference>
<keyword evidence="1" id="KW-0378">Hydrolase</keyword>
<dbReference type="InterPro" id="IPR050300">
    <property type="entry name" value="GDXG_lipolytic_enzyme"/>
</dbReference>
<evidence type="ECO:0000313" key="3">
    <source>
        <dbReference type="EMBL" id="TQL33055.1"/>
    </source>
</evidence>
<dbReference type="Proteomes" id="UP000318336">
    <property type="component" value="Unassembled WGS sequence"/>
</dbReference>
<dbReference type="GO" id="GO:0016787">
    <property type="term" value="F:hydrolase activity"/>
    <property type="evidence" value="ECO:0007669"/>
    <property type="project" value="UniProtKB-KW"/>
</dbReference>
<keyword evidence="4" id="KW-1185">Reference proteome</keyword>
<dbReference type="EMBL" id="VFOK01000001">
    <property type="protein sequence ID" value="TQL33055.1"/>
    <property type="molecule type" value="Genomic_DNA"/>
</dbReference>
<dbReference type="PANTHER" id="PTHR48081">
    <property type="entry name" value="AB HYDROLASE SUPERFAMILY PROTEIN C4A8.06C"/>
    <property type="match status" value="1"/>
</dbReference>
<name>A0A542XB38_9MICO</name>
<dbReference type="Gene3D" id="3.40.50.1820">
    <property type="entry name" value="alpha/beta hydrolase"/>
    <property type="match status" value="1"/>
</dbReference>
<feature type="domain" description="Alpha/beta hydrolase fold-3" evidence="2">
    <location>
        <begin position="91"/>
        <end position="295"/>
    </location>
</feature>
<protein>
    <submittedName>
        <fullName evidence="3">Acetyl esterase</fullName>
    </submittedName>
</protein>
<dbReference type="InterPro" id="IPR013094">
    <property type="entry name" value="AB_hydrolase_3"/>
</dbReference>
<comment type="caution">
    <text evidence="3">The sequence shown here is derived from an EMBL/GenBank/DDBJ whole genome shotgun (WGS) entry which is preliminary data.</text>
</comment>
<dbReference type="InterPro" id="IPR029058">
    <property type="entry name" value="AB_hydrolase_fold"/>
</dbReference>
<evidence type="ECO:0000313" key="4">
    <source>
        <dbReference type="Proteomes" id="UP000318336"/>
    </source>
</evidence>